<dbReference type="HOGENOM" id="CLU_3336399_0_0_1"/>
<keyword evidence="2" id="KW-1185">Reference proteome</keyword>
<sequence>MYCGKAESYGVEARSIHRTHRTLCRLLEVIQLNDMLLS</sequence>
<reference evidence="1" key="1">
    <citation type="submission" date="2015-04" db="UniProtKB">
        <authorList>
            <consortium name="EnsemblPlants"/>
        </authorList>
    </citation>
    <scope>IDENTIFICATION</scope>
</reference>
<evidence type="ECO:0000313" key="2">
    <source>
        <dbReference type="Proteomes" id="UP000008021"/>
    </source>
</evidence>
<proteinExistence type="predicted"/>
<accession>A0A0E0DFP1</accession>
<organism evidence="1">
    <name type="scientific">Oryza meridionalis</name>
    <dbReference type="NCBI Taxonomy" id="40149"/>
    <lineage>
        <taxon>Eukaryota</taxon>
        <taxon>Viridiplantae</taxon>
        <taxon>Streptophyta</taxon>
        <taxon>Embryophyta</taxon>
        <taxon>Tracheophyta</taxon>
        <taxon>Spermatophyta</taxon>
        <taxon>Magnoliopsida</taxon>
        <taxon>Liliopsida</taxon>
        <taxon>Poales</taxon>
        <taxon>Poaceae</taxon>
        <taxon>BOP clade</taxon>
        <taxon>Oryzoideae</taxon>
        <taxon>Oryzeae</taxon>
        <taxon>Oryzinae</taxon>
        <taxon>Oryza</taxon>
    </lineage>
</organism>
<dbReference type="Proteomes" id="UP000008021">
    <property type="component" value="Chromosome 4"/>
</dbReference>
<reference evidence="1" key="2">
    <citation type="submission" date="2018-05" db="EMBL/GenBank/DDBJ databases">
        <title>OmerRS3 (Oryza meridionalis Reference Sequence Version 3).</title>
        <authorList>
            <person name="Zhang J."/>
            <person name="Kudrna D."/>
            <person name="Lee S."/>
            <person name="Talag J."/>
            <person name="Welchert J."/>
            <person name="Wing R.A."/>
        </authorList>
    </citation>
    <scope>NUCLEOTIDE SEQUENCE [LARGE SCALE GENOMIC DNA]</scope>
    <source>
        <strain evidence="1">cv. OR44</strain>
    </source>
</reference>
<dbReference type="AlphaFoldDB" id="A0A0E0DFP1"/>
<dbReference type="EnsemblPlants" id="OMERI04G14620.1">
    <property type="protein sequence ID" value="OMERI04G14620.1"/>
    <property type="gene ID" value="OMERI04G14620"/>
</dbReference>
<evidence type="ECO:0000313" key="1">
    <source>
        <dbReference type="EnsemblPlants" id="OMERI04G14620.1"/>
    </source>
</evidence>
<dbReference type="Gramene" id="OMERI04G14620.1">
    <property type="protein sequence ID" value="OMERI04G14620.1"/>
    <property type="gene ID" value="OMERI04G14620"/>
</dbReference>
<name>A0A0E0DFP1_9ORYZ</name>
<protein>
    <submittedName>
        <fullName evidence="1">Uncharacterized protein</fullName>
    </submittedName>
</protein>